<evidence type="ECO:0000313" key="3">
    <source>
        <dbReference type="Proteomes" id="UP001180724"/>
    </source>
</evidence>
<dbReference type="Proteomes" id="UP001180724">
    <property type="component" value="Unassembled WGS sequence"/>
</dbReference>
<feature type="signal peptide" evidence="1">
    <location>
        <begin position="1"/>
        <end position="25"/>
    </location>
</feature>
<reference evidence="2" key="1">
    <citation type="submission" date="2024-05" db="EMBL/GenBank/DDBJ databases">
        <title>30 novel species of actinomycetes from the DSMZ collection.</title>
        <authorList>
            <person name="Nouioui I."/>
        </authorList>
    </citation>
    <scope>NUCLEOTIDE SEQUENCE</scope>
    <source>
        <strain evidence="2">DSM 40712</strain>
    </source>
</reference>
<name>A0ABU3B4N4_9ACTN</name>
<feature type="chain" id="PRO_5046589712" description="Secreted protein" evidence="1">
    <location>
        <begin position="26"/>
        <end position="130"/>
    </location>
</feature>
<evidence type="ECO:0000256" key="1">
    <source>
        <dbReference type="SAM" id="SignalP"/>
    </source>
</evidence>
<keyword evidence="3" id="KW-1185">Reference proteome</keyword>
<keyword evidence="1" id="KW-0732">Signal</keyword>
<evidence type="ECO:0000313" key="2">
    <source>
        <dbReference type="EMBL" id="MDT0615961.1"/>
    </source>
</evidence>
<protein>
    <recommendedName>
        <fullName evidence="4">Secreted protein</fullName>
    </recommendedName>
</protein>
<sequence length="130" mass="12559">MRTKLILAGLGVATAGATVGGIAVAADTTSTVRAPHAQAAASVGPSGAVVQKTNTIASVSKTGTGAYCVVLASDVDAARAVPAATLSTAAAWGSEVRVSRNSGACAANSIRVTTGTNGAAADQPFYLVIS</sequence>
<accession>A0ABU3B4N4</accession>
<evidence type="ECO:0008006" key="4">
    <source>
        <dbReference type="Google" id="ProtNLM"/>
    </source>
</evidence>
<comment type="caution">
    <text evidence="2">The sequence shown here is derived from an EMBL/GenBank/DDBJ whole genome shotgun (WGS) entry which is preliminary data.</text>
</comment>
<gene>
    <name evidence="2" type="ORF">RM812_38235</name>
</gene>
<organism evidence="2 3">
    <name type="scientific">Streptomyces lancefieldiae</name>
    <dbReference type="NCBI Taxonomy" id="3075520"/>
    <lineage>
        <taxon>Bacteria</taxon>
        <taxon>Bacillati</taxon>
        <taxon>Actinomycetota</taxon>
        <taxon>Actinomycetes</taxon>
        <taxon>Kitasatosporales</taxon>
        <taxon>Streptomycetaceae</taxon>
        <taxon>Streptomyces</taxon>
    </lineage>
</organism>
<proteinExistence type="predicted"/>
<dbReference type="EMBL" id="JAVRFH010000085">
    <property type="protein sequence ID" value="MDT0615961.1"/>
    <property type="molecule type" value="Genomic_DNA"/>
</dbReference>